<dbReference type="SUPFAM" id="SSF49503">
    <property type="entry name" value="Cupredoxins"/>
    <property type="match status" value="1"/>
</dbReference>
<dbReference type="Gene3D" id="2.60.40.420">
    <property type="entry name" value="Cupredoxins - blue copper proteins"/>
    <property type="match status" value="1"/>
</dbReference>
<sequence>MFSVISLALLTLCATALAQSSTSSAAGSSQTIVVTVSNATSSNASSVFSPSQITANVGDLVLFNFTAGNHTATQSAFFAPCTPINYTNGTNGFDSNFAVVPANWNISQGAFPIQAVPILESNKNDTMWFYDVNTCAQGGVGVINLVVGDPATAGQTLDGFRPFDWRGMSSYGLSFAFTRNAVRLNGTHASSSASHSSTSSSPSSTTSSSQGNAAQKMVSTLNTGFALAAGLFGAMLASGL</sequence>
<dbReference type="InterPro" id="IPR052953">
    <property type="entry name" value="Ser-rich/MCO-related"/>
</dbReference>
<feature type="signal peptide" evidence="2">
    <location>
        <begin position="1"/>
        <end position="18"/>
    </location>
</feature>
<comment type="caution">
    <text evidence="3">The sequence shown here is derived from an EMBL/GenBank/DDBJ whole genome shotgun (WGS) entry which is preliminary data.</text>
</comment>
<evidence type="ECO:0000256" key="1">
    <source>
        <dbReference type="SAM" id="MobiDB-lite"/>
    </source>
</evidence>
<proteinExistence type="predicted"/>
<evidence type="ECO:0000313" key="4">
    <source>
        <dbReference type="Proteomes" id="UP000518752"/>
    </source>
</evidence>
<feature type="compositionally biased region" description="Low complexity" evidence="1">
    <location>
        <begin position="188"/>
        <end position="209"/>
    </location>
</feature>
<organism evidence="3 4">
    <name type="scientific">Collybiopsis confluens</name>
    <dbReference type="NCBI Taxonomy" id="2823264"/>
    <lineage>
        <taxon>Eukaryota</taxon>
        <taxon>Fungi</taxon>
        <taxon>Dikarya</taxon>
        <taxon>Basidiomycota</taxon>
        <taxon>Agaricomycotina</taxon>
        <taxon>Agaricomycetes</taxon>
        <taxon>Agaricomycetidae</taxon>
        <taxon>Agaricales</taxon>
        <taxon>Marasmiineae</taxon>
        <taxon>Omphalotaceae</taxon>
        <taxon>Collybiopsis</taxon>
    </lineage>
</organism>
<dbReference type="Proteomes" id="UP000518752">
    <property type="component" value="Unassembled WGS sequence"/>
</dbReference>
<dbReference type="EMBL" id="JAACJN010000002">
    <property type="protein sequence ID" value="KAF5393304.1"/>
    <property type="molecule type" value="Genomic_DNA"/>
</dbReference>
<keyword evidence="2" id="KW-0732">Signal</keyword>
<keyword evidence="4" id="KW-1185">Reference proteome</keyword>
<evidence type="ECO:0000313" key="3">
    <source>
        <dbReference type="EMBL" id="KAF5393304.1"/>
    </source>
</evidence>
<name>A0A8H5I1F8_9AGAR</name>
<dbReference type="PANTHER" id="PTHR34883">
    <property type="entry name" value="SERINE-RICH PROTEIN, PUTATIVE-RELATED-RELATED"/>
    <property type="match status" value="1"/>
</dbReference>
<gene>
    <name evidence="3" type="ORF">D9757_000487</name>
</gene>
<protein>
    <submittedName>
        <fullName evidence="3">Uncharacterized protein</fullName>
    </submittedName>
</protein>
<feature type="region of interest" description="Disordered" evidence="1">
    <location>
        <begin position="188"/>
        <end position="212"/>
    </location>
</feature>
<feature type="chain" id="PRO_5034825904" evidence="2">
    <location>
        <begin position="19"/>
        <end position="240"/>
    </location>
</feature>
<dbReference type="OrthoDB" id="2331100at2759"/>
<reference evidence="3 4" key="1">
    <citation type="journal article" date="2020" name="ISME J.">
        <title>Uncovering the hidden diversity of litter-decomposition mechanisms in mushroom-forming fungi.</title>
        <authorList>
            <person name="Floudas D."/>
            <person name="Bentzer J."/>
            <person name="Ahren D."/>
            <person name="Johansson T."/>
            <person name="Persson P."/>
            <person name="Tunlid A."/>
        </authorList>
    </citation>
    <scope>NUCLEOTIDE SEQUENCE [LARGE SCALE GENOMIC DNA]</scope>
    <source>
        <strain evidence="3 4">CBS 406.79</strain>
    </source>
</reference>
<dbReference type="InterPro" id="IPR008972">
    <property type="entry name" value="Cupredoxin"/>
</dbReference>
<dbReference type="AlphaFoldDB" id="A0A8H5I1F8"/>
<evidence type="ECO:0000256" key="2">
    <source>
        <dbReference type="SAM" id="SignalP"/>
    </source>
</evidence>
<dbReference type="PANTHER" id="PTHR34883:SF17">
    <property type="entry name" value="CUPREDOXIN"/>
    <property type="match status" value="1"/>
</dbReference>
<accession>A0A8H5I1F8</accession>